<accession>A0ABY7PUF3</accession>
<gene>
    <name evidence="3" type="ORF">O9Z63_09855</name>
</gene>
<evidence type="ECO:0000313" key="3">
    <source>
        <dbReference type="EMBL" id="WBO86548.1"/>
    </source>
</evidence>
<keyword evidence="4" id="KW-1185">Reference proteome</keyword>
<evidence type="ECO:0000256" key="2">
    <source>
        <dbReference type="SAM" id="Phobius"/>
    </source>
</evidence>
<organism evidence="3 4">
    <name type="scientific">Hymenobacter yonginensis</name>
    <dbReference type="NCBI Taxonomy" id="748197"/>
    <lineage>
        <taxon>Bacteria</taxon>
        <taxon>Pseudomonadati</taxon>
        <taxon>Bacteroidota</taxon>
        <taxon>Cytophagia</taxon>
        <taxon>Cytophagales</taxon>
        <taxon>Hymenobacteraceae</taxon>
        <taxon>Hymenobacter</taxon>
    </lineage>
</organism>
<proteinExistence type="predicted"/>
<evidence type="ECO:0000256" key="1">
    <source>
        <dbReference type="SAM" id="MobiDB-lite"/>
    </source>
</evidence>
<dbReference type="Proteomes" id="UP001211872">
    <property type="component" value="Chromosome"/>
</dbReference>
<dbReference type="EMBL" id="CP115396">
    <property type="protein sequence ID" value="WBO86548.1"/>
    <property type="molecule type" value="Genomic_DNA"/>
</dbReference>
<keyword evidence="2" id="KW-0812">Transmembrane</keyword>
<dbReference type="RefSeq" id="WP_270129163.1">
    <property type="nucleotide sequence ID" value="NZ_CP115396.1"/>
</dbReference>
<feature type="transmembrane region" description="Helical" evidence="2">
    <location>
        <begin position="70"/>
        <end position="88"/>
    </location>
</feature>
<sequence length="89" mass="9875">MANTIPEEDFTPDEAHNTGADQWQQKRTRRAEIEAEAPSQRTLETPKLFEAKPDDGAVVRFFKRLGRMGQVVFGVLLAVFIAIVAFAAG</sequence>
<reference evidence="3 4" key="1">
    <citation type="journal article" date="2011" name="Int. J. Syst. Evol. Microbiol.">
        <title>Hymenobacter yonginensis sp. nov., isolated from a mesotrophic artificial lake.</title>
        <authorList>
            <person name="Joung Y."/>
            <person name="Cho S.H."/>
            <person name="Kim H."/>
            <person name="Kim S.B."/>
            <person name="Joh K."/>
        </authorList>
    </citation>
    <scope>NUCLEOTIDE SEQUENCE [LARGE SCALE GENOMIC DNA]</scope>
    <source>
        <strain evidence="3 4">KCTC 22745</strain>
    </source>
</reference>
<feature type="region of interest" description="Disordered" evidence="1">
    <location>
        <begin position="1"/>
        <end position="48"/>
    </location>
</feature>
<protein>
    <submittedName>
        <fullName evidence="3">Uncharacterized protein</fullName>
    </submittedName>
</protein>
<keyword evidence="2" id="KW-0472">Membrane</keyword>
<keyword evidence="2" id="KW-1133">Transmembrane helix</keyword>
<evidence type="ECO:0000313" key="4">
    <source>
        <dbReference type="Proteomes" id="UP001211872"/>
    </source>
</evidence>
<feature type="compositionally biased region" description="Acidic residues" evidence="1">
    <location>
        <begin position="1"/>
        <end position="12"/>
    </location>
</feature>
<name>A0ABY7PUF3_9BACT</name>